<gene>
    <name evidence="2" type="ORF">Tci_900325</name>
</gene>
<feature type="region of interest" description="Disordered" evidence="1">
    <location>
        <begin position="20"/>
        <end position="74"/>
    </location>
</feature>
<reference evidence="2" key="1">
    <citation type="journal article" date="2019" name="Sci. Rep.">
        <title>Draft genome of Tanacetum cinerariifolium, the natural source of mosquito coil.</title>
        <authorList>
            <person name="Yamashiro T."/>
            <person name="Shiraishi A."/>
            <person name="Satake H."/>
            <person name="Nakayama K."/>
        </authorList>
    </citation>
    <scope>NUCLEOTIDE SEQUENCE</scope>
</reference>
<sequence length="74" mass="7782">MRRQVRHQQVEAGLLRVPQHRMVLSTRGTPAQPGDGRATGCMGSPSATGSIGSPSYPYTMTRGEPPSDSSSSAP</sequence>
<organism evidence="2">
    <name type="scientific">Tanacetum cinerariifolium</name>
    <name type="common">Dalmatian daisy</name>
    <name type="synonym">Chrysanthemum cinerariifolium</name>
    <dbReference type="NCBI Taxonomy" id="118510"/>
    <lineage>
        <taxon>Eukaryota</taxon>
        <taxon>Viridiplantae</taxon>
        <taxon>Streptophyta</taxon>
        <taxon>Embryophyta</taxon>
        <taxon>Tracheophyta</taxon>
        <taxon>Spermatophyta</taxon>
        <taxon>Magnoliopsida</taxon>
        <taxon>eudicotyledons</taxon>
        <taxon>Gunneridae</taxon>
        <taxon>Pentapetalae</taxon>
        <taxon>asterids</taxon>
        <taxon>campanulids</taxon>
        <taxon>Asterales</taxon>
        <taxon>Asteraceae</taxon>
        <taxon>Asteroideae</taxon>
        <taxon>Anthemideae</taxon>
        <taxon>Anthemidinae</taxon>
        <taxon>Tanacetum</taxon>
    </lineage>
</organism>
<feature type="compositionally biased region" description="Polar residues" evidence="1">
    <location>
        <begin position="45"/>
        <end position="58"/>
    </location>
</feature>
<evidence type="ECO:0000313" key="2">
    <source>
        <dbReference type="EMBL" id="GFD28356.1"/>
    </source>
</evidence>
<proteinExistence type="predicted"/>
<comment type="caution">
    <text evidence="2">The sequence shown here is derived from an EMBL/GenBank/DDBJ whole genome shotgun (WGS) entry which is preliminary data.</text>
</comment>
<name>A0A699V4T7_TANCI</name>
<accession>A0A699V4T7</accession>
<protein>
    <submittedName>
        <fullName evidence="2">Uncharacterized protein</fullName>
    </submittedName>
</protein>
<dbReference type="AlphaFoldDB" id="A0A699V4T7"/>
<evidence type="ECO:0000256" key="1">
    <source>
        <dbReference type="SAM" id="MobiDB-lite"/>
    </source>
</evidence>
<dbReference type="EMBL" id="BKCJ011384576">
    <property type="protein sequence ID" value="GFD28356.1"/>
    <property type="molecule type" value="Genomic_DNA"/>
</dbReference>